<dbReference type="GO" id="GO:0005886">
    <property type="term" value="C:plasma membrane"/>
    <property type="evidence" value="ECO:0007669"/>
    <property type="project" value="UniProtKB-SubCell"/>
</dbReference>
<dbReference type="GO" id="GO:0008381">
    <property type="term" value="F:mechanosensitive monoatomic ion channel activity"/>
    <property type="evidence" value="ECO:0007669"/>
    <property type="project" value="UniProtKB-ARBA"/>
</dbReference>
<dbReference type="KEGG" id="pzu:PHZ_c3009"/>
<dbReference type="Pfam" id="PF00924">
    <property type="entry name" value="MS_channel_2nd"/>
    <property type="match status" value="1"/>
</dbReference>
<dbReference type="PANTHER" id="PTHR30347">
    <property type="entry name" value="POTASSIUM CHANNEL RELATED"/>
    <property type="match status" value="1"/>
</dbReference>
<keyword evidence="12" id="KW-1185">Reference proteome</keyword>
<dbReference type="InterPro" id="IPR052702">
    <property type="entry name" value="MscS-like_channel"/>
</dbReference>
<keyword evidence="3" id="KW-1003">Cell membrane</keyword>
<dbReference type="EMBL" id="CP000747">
    <property type="protein sequence ID" value="ACG79418.1"/>
    <property type="molecule type" value="Genomic_DNA"/>
</dbReference>
<feature type="domain" description="Mechanosensitive ion channel MscS" evidence="9">
    <location>
        <begin position="107"/>
        <end position="173"/>
    </location>
</feature>
<dbReference type="RefSeq" id="WP_012523556.1">
    <property type="nucleotide sequence ID" value="NC_011144.1"/>
</dbReference>
<keyword evidence="6 8" id="KW-0472">Membrane</keyword>
<dbReference type="eggNOG" id="COG3264">
    <property type="taxonomic scope" value="Bacteria"/>
</dbReference>
<dbReference type="HOGENOM" id="CLU_037945_4_0_5"/>
<organism evidence="11 12">
    <name type="scientific">Phenylobacterium zucineum (strain HLK1)</name>
    <dbReference type="NCBI Taxonomy" id="450851"/>
    <lineage>
        <taxon>Bacteria</taxon>
        <taxon>Pseudomonadati</taxon>
        <taxon>Pseudomonadota</taxon>
        <taxon>Alphaproteobacteria</taxon>
        <taxon>Caulobacterales</taxon>
        <taxon>Caulobacteraceae</taxon>
        <taxon>Phenylobacterium</taxon>
    </lineage>
</organism>
<gene>
    <name evidence="11" type="ordered locus">PHZ_c3009</name>
</gene>
<dbReference type="Pfam" id="PF21088">
    <property type="entry name" value="MS_channel_1st"/>
    <property type="match status" value="1"/>
</dbReference>
<dbReference type="SUPFAM" id="SSF82689">
    <property type="entry name" value="Mechanosensitive channel protein MscS (YggB), C-terminal domain"/>
    <property type="match status" value="1"/>
</dbReference>
<dbReference type="InterPro" id="IPR011066">
    <property type="entry name" value="MscS_channel_C_sf"/>
</dbReference>
<dbReference type="OrthoDB" id="9799209at2"/>
<dbReference type="InterPro" id="IPR011014">
    <property type="entry name" value="MscS_channel_TM-2"/>
</dbReference>
<sequence>MDFDELQGVVLFAIGRTPVTLGGVVAGIAVIVLGFVAARLAGGGIRRLRRRARHGVGALYIVEKLVTYGMVIIAVVIGLSTVGLNLSSLAVFAGAVGVGVGLGLQGVVKEFVSGLVLIFDRALSVGDFVELEDGKRGVVQEVGPRAVRIRTNDNIDLVIPNSKFIEGPVVNWTLHGGTRRIHIPFQVGYGCDRETVRDVVLSAARTVPFTLPETETQKSQVWLVGFGESGLNFELVVWPSLEAVKRPGSVHAAYTWAIAEALEGAGVEVPFPQLDVRLRSLFGREGEAARKALGLEEAAPEPAAEPHPPSVNDAAEDLARPFAGPQDDNAPIFSDPEGTAPGGRRDGPG</sequence>
<reference evidence="11 12" key="1">
    <citation type="journal article" date="2008" name="BMC Genomics">
        <title>Complete genome of Phenylobacterium zucineum - a novel facultative intracellular bacterium isolated from human erythroleukemia cell line K562.</title>
        <authorList>
            <person name="Luo Y."/>
            <person name="Xu X."/>
            <person name="Ding Z."/>
            <person name="Liu Z."/>
            <person name="Zhang B."/>
            <person name="Yan Z."/>
            <person name="Sun J."/>
            <person name="Hu S."/>
            <person name="Hu X."/>
        </authorList>
    </citation>
    <scope>NUCLEOTIDE SEQUENCE [LARGE SCALE GENOMIC DNA]</scope>
    <source>
        <strain evidence="11 12">HLK1</strain>
    </source>
</reference>
<dbReference type="InterPro" id="IPR049142">
    <property type="entry name" value="MS_channel_1st"/>
</dbReference>
<evidence type="ECO:0000313" key="12">
    <source>
        <dbReference type="Proteomes" id="UP000001868"/>
    </source>
</evidence>
<dbReference type="InterPro" id="IPR006685">
    <property type="entry name" value="MscS_channel_2nd"/>
</dbReference>
<feature type="region of interest" description="Disordered" evidence="7">
    <location>
        <begin position="296"/>
        <end position="349"/>
    </location>
</feature>
<dbReference type="SUPFAM" id="SSF82861">
    <property type="entry name" value="Mechanosensitive channel protein MscS (YggB), transmembrane region"/>
    <property type="match status" value="1"/>
</dbReference>
<proteinExistence type="inferred from homology"/>
<dbReference type="Gene3D" id="2.30.30.60">
    <property type="match status" value="1"/>
</dbReference>
<evidence type="ECO:0000256" key="1">
    <source>
        <dbReference type="ARBA" id="ARBA00004651"/>
    </source>
</evidence>
<evidence type="ECO:0000256" key="5">
    <source>
        <dbReference type="ARBA" id="ARBA00022989"/>
    </source>
</evidence>
<keyword evidence="5 8" id="KW-1133">Transmembrane helix</keyword>
<evidence type="ECO:0000256" key="2">
    <source>
        <dbReference type="ARBA" id="ARBA00008017"/>
    </source>
</evidence>
<feature type="domain" description="Mechanosensitive ion channel transmembrane helices 2/3" evidence="10">
    <location>
        <begin position="64"/>
        <end position="105"/>
    </location>
</feature>
<evidence type="ECO:0000256" key="6">
    <source>
        <dbReference type="ARBA" id="ARBA00023136"/>
    </source>
</evidence>
<dbReference type="STRING" id="450851.PHZ_c3009"/>
<evidence type="ECO:0000256" key="7">
    <source>
        <dbReference type="SAM" id="MobiDB-lite"/>
    </source>
</evidence>
<dbReference type="Gene3D" id="3.30.70.100">
    <property type="match status" value="1"/>
</dbReference>
<dbReference type="PANTHER" id="PTHR30347:SF1">
    <property type="entry name" value="MECHANOSENSITIVE CHANNEL MSCK"/>
    <property type="match status" value="1"/>
</dbReference>
<evidence type="ECO:0000259" key="9">
    <source>
        <dbReference type="Pfam" id="PF00924"/>
    </source>
</evidence>
<evidence type="ECO:0008006" key="13">
    <source>
        <dbReference type="Google" id="ProtNLM"/>
    </source>
</evidence>
<evidence type="ECO:0000259" key="10">
    <source>
        <dbReference type="Pfam" id="PF21088"/>
    </source>
</evidence>
<dbReference type="SUPFAM" id="SSF50182">
    <property type="entry name" value="Sm-like ribonucleoproteins"/>
    <property type="match status" value="1"/>
</dbReference>
<comment type="similarity">
    <text evidence="2">Belongs to the MscS (TC 1.A.23) family.</text>
</comment>
<feature type="transmembrane region" description="Helical" evidence="8">
    <location>
        <begin position="89"/>
        <end position="108"/>
    </location>
</feature>
<dbReference type="AlphaFoldDB" id="B4R9F8"/>
<evidence type="ECO:0000256" key="8">
    <source>
        <dbReference type="SAM" id="Phobius"/>
    </source>
</evidence>
<comment type="subcellular location">
    <subcellularLocation>
        <location evidence="1">Cell membrane</location>
        <topology evidence="1">Multi-pass membrane protein</topology>
    </subcellularLocation>
</comment>
<keyword evidence="4 8" id="KW-0812">Transmembrane</keyword>
<dbReference type="InterPro" id="IPR023408">
    <property type="entry name" value="MscS_beta-dom_sf"/>
</dbReference>
<name>B4R9F8_PHEZH</name>
<feature type="transmembrane region" description="Helical" evidence="8">
    <location>
        <begin position="20"/>
        <end position="45"/>
    </location>
</feature>
<evidence type="ECO:0000313" key="11">
    <source>
        <dbReference type="EMBL" id="ACG79418.1"/>
    </source>
</evidence>
<evidence type="ECO:0000256" key="4">
    <source>
        <dbReference type="ARBA" id="ARBA00022692"/>
    </source>
</evidence>
<feature type="transmembrane region" description="Helical" evidence="8">
    <location>
        <begin position="65"/>
        <end position="83"/>
    </location>
</feature>
<dbReference type="Gene3D" id="1.10.287.1260">
    <property type="match status" value="1"/>
</dbReference>
<dbReference type="InterPro" id="IPR010920">
    <property type="entry name" value="LSM_dom_sf"/>
</dbReference>
<protein>
    <recommendedName>
        <fullName evidence="13">Transporter</fullName>
    </recommendedName>
</protein>
<evidence type="ECO:0000256" key="3">
    <source>
        <dbReference type="ARBA" id="ARBA00022475"/>
    </source>
</evidence>
<accession>B4R9F8</accession>
<dbReference type="Proteomes" id="UP000001868">
    <property type="component" value="Chromosome"/>
</dbReference>